<gene>
    <name evidence="2" type="ORF">F5147DRAFT_554823</name>
</gene>
<sequence length="515" mass="57374">YWDALVAADAVFRISVDLWVLQDWDGEEEVLQLGSYFHVVYLPQSDDEYGVACMCPHWKAAHACIHQDTLCSFIDTLRCLPLIAPFPAPPAVLLQSTPFNDKFIFSCASAMGRYESGKCVVVMLQQDGHWHCHSSFALEAGLMVNMQDGHQMGATDDAAGDEESAVLVRAAQYSSQCVCGLSMPQAVLQGHSGPRVLKTAVLYGLTARRTVSIELLPCPVCCHSRCHIGPDLRDHGIFNWNNTMLFLHELLNAYTNSYTASETPFSAFCLTVRRSYQDAGDENSFCSDDTFVRVWFAFTQRQCLDSGMQCPTCGSSPDIVIADGVSLGTHVSKLTKSISPPTSVDERSERVDSISSYRARCLPAIPQKDIRTTVNKILDATITHIPNILPDMSKIDVQYPELSSFIRLYCSNGTNSPYYWTYRDLIQQIAAPDIVLQLIPVAAIEPLQQLRERGNPPNWLQSICPAFGAIRKQRIYSKLQYDNQGLDRDAEEMGDCNKFYKTYSKNNLTGGILVL</sequence>
<dbReference type="InterPro" id="IPR040648">
    <property type="entry name" value="HMGXB3_CxC4"/>
</dbReference>
<proteinExistence type="predicted"/>
<dbReference type="RefSeq" id="XP_041291021.1">
    <property type="nucleotide sequence ID" value="XM_041430477.1"/>
</dbReference>
<protein>
    <recommendedName>
        <fullName evidence="1">HMG domain-containing protein</fullName>
    </recommendedName>
</protein>
<feature type="non-terminal residue" evidence="2">
    <location>
        <position position="1"/>
    </location>
</feature>
<evidence type="ECO:0000259" key="1">
    <source>
        <dbReference type="Pfam" id="PF18717"/>
    </source>
</evidence>
<dbReference type="GeneID" id="64692736"/>
<dbReference type="EMBL" id="JABBWM010000040">
    <property type="protein sequence ID" value="KAG2104722.1"/>
    <property type="molecule type" value="Genomic_DNA"/>
</dbReference>
<comment type="caution">
    <text evidence="2">The sequence shown here is derived from an EMBL/GenBank/DDBJ whole genome shotgun (WGS) entry which is preliminary data.</text>
</comment>
<accession>A0A9P7F2N5</accession>
<evidence type="ECO:0000313" key="2">
    <source>
        <dbReference type="EMBL" id="KAG2104722.1"/>
    </source>
</evidence>
<dbReference type="Proteomes" id="UP000823399">
    <property type="component" value="Unassembled WGS sequence"/>
</dbReference>
<dbReference type="AlphaFoldDB" id="A0A9P7F2N5"/>
<organism evidence="2 3">
    <name type="scientific">Suillus discolor</name>
    <dbReference type="NCBI Taxonomy" id="1912936"/>
    <lineage>
        <taxon>Eukaryota</taxon>
        <taxon>Fungi</taxon>
        <taxon>Dikarya</taxon>
        <taxon>Basidiomycota</taxon>
        <taxon>Agaricomycotina</taxon>
        <taxon>Agaricomycetes</taxon>
        <taxon>Agaricomycetidae</taxon>
        <taxon>Boletales</taxon>
        <taxon>Suillineae</taxon>
        <taxon>Suillaceae</taxon>
        <taxon>Suillus</taxon>
    </lineage>
</organism>
<keyword evidence="3" id="KW-1185">Reference proteome</keyword>
<feature type="non-terminal residue" evidence="2">
    <location>
        <position position="515"/>
    </location>
</feature>
<name>A0A9P7F2N5_9AGAM</name>
<dbReference type="OrthoDB" id="5598737at2759"/>
<dbReference type="Pfam" id="PF18717">
    <property type="entry name" value="CxC4"/>
    <property type="match status" value="1"/>
</dbReference>
<reference evidence="2" key="1">
    <citation type="journal article" date="2020" name="New Phytol.">
        <title>Comparative genomics reveals dynamic genome evolution in host specialist ectomycorrhizal fungi.</title>
        <authorList>
            <person name="Lofgren L.A."/>
            <person name="Nguyen N.H."/>
            <person name="Vilgalys R."/>
            <person name="Ruytinx J."/>
            <person name="Liao H.L."/>
            <person name="Branco S."/>
            <person name="Kuo A."/>
            <person name="LaButti K."/>
            <person name="Lipzen A."/>
            <person name="Andreopoulos W."/>
            <person name="Pangilinan J."/>
            <person name="Riley R."/>
            <person name="Hundley H."/>
            <person name="Na H."/>
            <person name="Barry K."/>
            <person name="Grigoriev I.V."/>
            <person name="Stajich J.E."/>
            <person name="Kennedy P.G."/>
        </authorList>
    </citation>
    <scope>NUCLEOTIDE SEQUENCE</scope>
    <source>
        <strain evidence="2">FC423</strain>
    </source>
</reference>
<evidence type="ECO:0000313" key="3">
    <source>
        <dbReference type="Proteomes" id="UP000823399"/>
    </source>
</evidence>
<feature type="domain" description="HMG" evidence="1">
    <location>
        <begin position="171"/>
        <end position="298"/>
    </location>
</feature>